<keyword evidence="3" id="KW-1185">Reference proteome</keyword>
<evidence type="ECO:0000256" key="1">
    <source>
        <dbReference type="SAM" id="SignalP"/>
    </source>
</evidence>
<evidence type="ECO:0008006" key="4">
    <source>
        <dbReference type="Google" id="ProtNLM"/>
    </source>
</evidence>
<reference evidence="3" key="1">
    <citation type="submission" date="2016-10" db="EMBL/GenBank/DDBJ databases">
        <authorList>
            <person name="Varghese N."/>
            <person name="Submissions S."/>
        </authorList>
    </citation>
    <scope>NUCLEOTIDE SEQUENCE [LARGE SCALE GENOMIC DNA]</scope>
    <source>
        <strain evidence="3">CGMCC 1.10683</strain>
    </source>
</reference>
<dbReference type="EMBL" id="FOZV01000003">
    <property type="protein sequence ID" value="SFS49429.1"/>
    <property type="molecule type" value="Genomic_DNA"/>
</dbReference>
<accession>A0A1I6QAF1</accession>
<dbReference type="Proteomes" id="UP000198788">
    <property type="component" value="Unassembled WGS sequence"/>
</dbReference>
<gene>
    <name evidence="2" type="ORF">SAMN05192570_1603</name>
</gene>
<dbReference type="AlphaFoldDB" id="A0A1I6QAF1"/>
<keyword evidence="1" id="KW-0732">Signal</keyword>
<name>A0A1I6QAF1_9CAUL</name>
<evidence type="ECO:0000313" key="3">
    <source>
        <dbReference type="Proteomes" id="UP000198788"/>
    </source>
</evidence>
<proteinExistence type="predicted"/>
<organism evidence="2 3">
    <name type="scientific">Brevundimonas viscosa</name>
    <dbReference type="NCBI Taxonomy" id="871741"/>
    <lineage>
        <taxon>Bacteria</taxon>
        <taxon>Pseudomonadati</taxon>
        <taxon>Pseudomonadota</taxon>
        <taxon>Alphaproteobacteria</taxon>
        <taxon>Caulobacterales</taxon>
        <taxon>Caulobacteraceae</taxon>
        <taxon>Brevundimonas</taxon>
    </lineage>
</organism>
<dbReference type="RefSeq" id="WP_092308651.1">
    <property type="nucleotide sequence ID" value="NZ_FOZV01000003.1"/>
</dbReference>
<protein>
    <recommendedName>
        <fullName evidence="4">DUF3016 domain-containing protein</fullName>
    </recommendedName>
</protein>
<sequence>MRKFAFLASLTAAAALAAAAHAQPAAVTVTLAPAFERSAEDLGRADVQAQMDRLVEIVTRELADDPDLAGVRIELVLTDLRPNRPTAGQLRDRPGLDPVRSISIGGAVVDGRIVTADGRELPVHYERFSHTLAEVHGVGVWYDADRAWRGLAANLEAGRYVQR</sequence>
<feature type="signal peptide" evidence="1">
    <location>
        <begin position="1"/>
        <end position="22"/>
    </location>
</feature>
<feature type="chain" id="PRO_5011757106" description="DUF3016 domain-containing protein" evidence="1">
    <location>
        <begin position="23"/>
        <end position="163"/>
    </location>
</feature>
<evidence type="ECO:0000313" key="2">
    <source>
        <dbReference type="EMBL" id="SFS49429.1"/>
    </source>
</evidence>
<dbReference type="OrthoDB" id="7191640at2"/>